<dbReference type="GO" id="GO:0004803">
    <property type="term" value="F:transposase activity"/>
    <property type="evidence" value="ECO:0007669"/>
    <property type="project" value="InterPro"/>
</dbReference>
<accession>I2FFZ6</accession>
<name>I2FFZ6_9PSED</name>
<feature type="compositionally biased region" description="Basic and acidic residues" evidence="1">
    <location>
        <begin position="17"/>
        <end position="34"/>
    </location>
</feature>
<dbReference type="Pfam" id="PF01609">
    <property type="entry name" value="DDE_Tnp_1"/>
    <property type="match status" value="1"/>
</dbReference>
<dbReference type="InterPro" id="IPR002559">
    <property type="entry name" value="Transposase_11"/>
</dbReference>
<evidence type="ECO:0000259" key="2">
    <source>
        <dbReference type="Pfam" id="PF01609"/>
    </source>
</evidence>
<feature type="domain" description="Transposase IS4-like" evidence="2">
    <location>
        <begin position="8"/>
        <end position="65"/>
    </location>
</feature>
<evidence type="ECO:0000313" key="3">
    <source>
        <dbReference type="EMBL" id="BAM13931.1"/>
    </source>
</evidence>
<sequence>MAAAREPEPSAMILDSRSLRSKPESGDRAGYDGAKRKKGSKVHLAVDTPGHVVALHMIPADADDRGEVGRLKCGRAGGDGRPRGEGLRRSGLHRRQACGRGPRARDRPEGGQGARGQAGLRVFAAQVGCRAILRLGCPLPTLGQRLRALWQHAGRIAQGRLCSPRAQTGRTIYGRFVTRSSTTWARFGESPFHE</sequence>
<dbReference type="GO" id="GO:0006313">
    <property type="term" value="P:DNA transposition"/>
    <property type="evidence" value="ECO:0007669"/>
    <property type="project" value="InterPro"/>
</dbReference>
<dbReference type="AlphaFoldDB" id="I2FFZ6"/>
<evidence type="ECO:0000256" key="1">
    <source>
        <dbReference type="SAM" id="MobiDB-lite"/>
    </source>
</evidence>
<protein>
    <submittedName>
        <fullName evidence="3">Transposase</fullName>
    </submittedName>
</protein>
<reference evidence="3" key="1">
    <citation type="submission" date="2012-04" db="EMBL/GenBank/DDBJ databases">
        <title>Nucleotide sequence of Pseudomonas sp. K-62 plasmid pMR68 containing mercury resistance genes.</title>
        <authorList>
            <person name="Kiyono M."/>
            <person name="Mochizuki Y."/>
            <person name="Koizawa K."/>
            <person name="Sone Y."/>
            <person name="Nakamura R."/>
            <person name="Pan-Hou H."/>
            <person name="Sakabe K."/>
        </authorList>
    </citation>
    <scope>NUCLEOTIDE SEQUENCE</scope>
    <source>
        <strain evidence="3">K-62</strain>
        <plasmid evidence="3">pMR68</plasmid>
    </source>
</reference>
<feature type="region of interest" description="Disordered" evidence="1">
    <location>
        <begin position="1"/>
        <end position="41"/>
    </location>
</feature>
<geneLocation type="plasmid" evidence="3">
    <name>pMR68</name>
</geneLocation>
<dbReference type="PANTHER" id="PTHR30007">
    <property type="entry name" value="PHP DOMAIN PROTEIN"/>
    <property type="match status" value="1"/>
</dbReference>
<dbReference type="GO" id="GO:0003677">
    <property type="term" value="F:DNA binding"/>
    <property type="evidence" value="ECO:0007669"/>
    <property type="project" value="InterPro"/>
</dbReference>
<feature type="region of interest" description="Disordered" evidence="1">
    <location>
        <begin position="71"/>
        <end position="116"/>
    </location>
</feature>
<dbReference type="PANTHER" id="PTHR30007:SF0">
    <property type="entry name" value="TRANSPOSASE"/>
    <property type="match status" value="1"/>
</dbReference>
<dbReference type="EMBL" id="AB714582">
    <property type="protein sequence ID" value="BAM13931.1"/>
    <property type="molecule type" value="Genomic_DNA"/>
</dbReference>
<feature type="compositionally biased region" description="Basic and acidic residues" evidence="1">
    <location>
        <begin position="78"/>
        <end position="88"/>
    </location>
</feature>
<keyword evidence="3" id="KW-0614">Plasmid</keyword>
<proteinExistence type="predicted"/>
<organism evidence="3">
    <name type="scientific">Pseudomonas sp. K-62</name>
    <dbReference type="NCBI Taxonomy" id="76885"/>
    <lineage>
        <taxon>Bacteria</taxon>
        <taxon>Pseudomonadati</taxon>
        <taxon>Pseudomonadota</taxon>
        <taxon>Gammaproteobacteria</taxon>
        <taxon>Pseudomonadales</taxon>
        <taxon>Pseudomonadaceae</taxon>
        <taxon>Pseudomonas</taxon>
    </lineage>
</organism>